<dbReference type="GO" id="GO:0003676">
    <property type="term" value="F:nucleic acid binding"/>
    <property type="evidence" value="ECO:0007669"/>
    <property type="project" value="InterPro"/>
</dbReference>
<dbReference type="InterPro" id="IPR029063">
    <property type="entry name" value="SAM-dependent_MTases_sf"/>
</dbReference>
<dbReference type="PROSITE" id="PS00092">
    <property type="entry name" value="N6_MTASE"/>
    <property type="match status" value="1"/>
</dbReference>
<dbReference type="EMBL" id="JAGGJB010000005">
    <property type="protein sequence ID" value="MDN7125142.1"/>
    <property type="molecule type" value="Genomic_DNA"/>
</dbReference>
<dbReference type="PANTHER" id="PTHR47739:SF1">
    <property type="entry name" value="TRNA1(VAL) (ADENINE(37)-N6)-METHYLTRANSFERASE"/>
    <property type="match status" value="1"/>
</dbReference>
<evidence type="ECO:0000313" key="6">
    <source>
        <dbReference type="Proteomes" id="UP001169492"/>
    </source>
</evidence>
<dbReference type="PANTHER" id="PTHR47739">
    <property type="entry name" value="TRNA1(VAL) (ADENINE(37)-N6)-METHYLTRANSFERASE"/>
    <property type="match status" value="1"/>
</dbReference>
<dbReference type="CDD" id="cd02440">
    <property type="entry name" value="AdoMet_MTases"/>
    <property type="match status" value="1"/>
</dbReference>
<proteinExistence type="predicted"/>
<dbReference type="AlphaFoldDB" id="A0AAW7R080"/>
<sequence>MKVSTDSFILGSYVPVAGVCRALDLGTGSGLLALMLAQRQPMLRVDAIDADQDAVAQARENFIASPWPERMTSYLADVASWQASQNYDLIICNPPYFPQHLASATAAREMARQGLAPVTAWLACVLRNLSPSGQFYWVVPADQKAPRTEAATACGLQLRDELLVYSTLRKGPRLVIQGWQREPCQHLQQRELVIHAGKGYSAEFRSLTGEFYLAGSG</sequence>
<dbReference type="RefSeq" id="WP_301774840.1">
    <property type="nucleotide sequence ID" value="NZ_JAGGJB010000005.1"/>
</dbReference>
<dbReference type="GO" id="GO:0008170">
    <property type="term" value="F:N-methyltransferase activity"/>
    <property type="evidence" value="ECO:0007669"/>
    <property type="project" value="UniProtKB-ARBA"/>
</dbReference>
<keyword evidence="3" id="KW-0949">S-adenosyl-L-methionine</keyword>
<organism evidence="5 6">
    <name type="scientific">Pseudidiomarina terrestris</name>
    <dbReference type="NCBI Taxonomy" id="2820060"/>
    <lineage>
        <taxon>Bacteria</taxon>
        <taxon>Pseudomonadati</taxon>
        <taxon>Pseudomonadota</taxon>
        <taxon>Gammaproteobacteria</taxon>
        <taxon>Alteromonadales</taxon>
        <taxon>Idiomarinaceae</taxon>
        <taxon>Pseudidiomarina</taxon>
    </lineage>
</organism>
<keyword evidence="2" id="KW-0808">Transferase</keyword>
<dbReference type="InterPro" id="IPR002052">
    <property type="entry name" value="DNA_methylase_N6_adenine_CS"/>
</dbReference>
<accession>A0AAW7R080</accession>
<evidence type="ECO:0000313" key="5">
    <source>
        <dbReference type="EMBL" id="MDN7125142.1"/>
    </source>
</evidence>
<evidence type="ECO:0000256" key="3">
    <source>
        <dbReference type="ARBA" id="ARBA00022691"/>
    </source>
</evidence>
<dbReference type="Pfam" id="PF05175">
    <property type="entry name" value="MTS"/>
    <property type="match status" value="1"/>
</dbReference>
<dbReference type="SUPFAM" id="SSF53335">
    <property type="entry name" value="S-adenosyl-L-methionine-dependent methyltransferases"/>
    <property type="match status" value="1"/>
</dbReference>
<keyword evidence="1 5" id="KW-0489">Methyltransferase</keyword>
<reference evidence="5 6" key="1">
    <citation type="submission" date="2021-03" db="EMBL/GenBank/DDBJ databases">
        <title>Pseudidiomarina terrestris, a new bacterium isolated from saline soil.</title>
        <authorList>
            <person name="Galisteo C."/>
            <person name="De La Haba R."/>
            <person name="Sanchez-Porro C."/>
            <person name="Ventosa A."/>
        </authorList>
    </citation>
    <scope>NUCLEOTIDE SEQUENCE [LARGE SCALE GENOMIC DNA]</scope>
    <source>
        <strain evidence="5 6">1APP75-32.1</strain>
    </source>
</reference>
<gene>
    <name evidence="5" type="ORF">J6I90_09645</name>
</gene>
<dbReference type="GO" id="GO:0008757">
    <property type="term" value="F:S-adenosylmethionine-dependent methyltransferase activity"/>
    <property type="evidence" value="ECO:0007669"/>
    <property type="project" value="UniProtKB-ARBA"/>
</dbReference>
<dbReference type="InterPro" id="IPR007848">
    <property type="entry name" value="Small_mtfrase_dom"/>
</dbReference>
<evidence type="ECO:0000256" key="2">
    <source>
        <dbReference type="ARBA" id="ARBA00022679"/>
    </source>
</evidence>
<dbReference type="InterPro" id="IPR050210">
    <property type="entry name" value="tRNA_Adenine-N(6)_MTase"/>
</dbReference>
<dbReference type="Proteomes" id="UP001169492">
    <property type="component" value="Unassembled WGS sequence"/>
</dbReference>
<comment type="caution">
    <text evidence="5">The sequence shown here is derived from an EMBL/GenBank/DDBJ whole genome shotgun (WGS) entry which is preliminary data.</text>
</comment>
<protein>
    <submittedName>
        <fullName evidence="5">Methyltransferase</fullName>
    </submittedName>
</protein>
<feature type="domain" description="Methyltransferase small" evidence="4">
    <location>
        <begin position="20"/>
        <end position="114"/>
    </location>
</feature>
<evidence type="ECO:0000259" key="4">
    <source>
        <dbReference type="Pfam" id="PF05175"/>
    </source>
</evidence>
<evidence type="ECO:0000256" key="1">
    <source>
        <dbReference type="ARBA" id="ARBA00022603"/>
    </source>
</evidence>
<dbReference type="Gene3D" id="3.40.50.150">
    <property type="entry name" value="Vaccinia Virus protein VP39"/>
    <property type="match status" value="1"/>
</dbReference>
<dbReference type="GO" id="GO:0032259">
    <property type="term" value="P:methylation"/>
    <property type="evidence" value="ECO:0007669"/>
    <property type="project" value="UniProtKB-KW"/>
</dbReference>
<name>A0AAW7R080_9GAMM</name>